<comment type="caution">
    <text evidence="3">The sequence shown here is derived from an EMBL/GenBank/DDBJ whole genome shotgun (WGS) entry which is preliminary data.</text>
</comment>
<proteinExistence type="predicted"/>
<protein>
    <submittedName>
        <fullName evidence="3">Uncharacterized protein</fullName>
    </submittedName>
</protein>
<evidence type="ECO:0000313" key="4">
    <source>
        <dbReference type="Proteomes" id="UP001498398"/>
    </source>
</evidence>
<dbReference type="Proteomes" id="UP001498398">
    <property type="component" value="Unassembled WGS sequence"/>
</dbReference>
<organism evidence="3 4">
    <name type="scientific">Marasmiellus scandens</name>
    <dbReference type="NCBI Taxonomy" id="2682957"/>
    <lineage>
        <taxon>Eukaryota</taxon>
        <taxon>Fungi</taxon>
        <taxon>Dikarya</taxon>
        <taxon>Basidiomycota</taxon>
        <taxon>Agaricomycotina</taxon>
        <taxon>Agaricomycetes</taxon>
        <taxon>Agaricomycetidae</taxon>
        <taxon>Agaricales</taxon>
        <taxon>Marasmiineae</taxon>
        <taxon>Omphalotaceae</taxon>
        <taxon>Marasmiellus</taxon>
    </lineage>
</organism>
<feature type="signal peptide" evidence="2">
    <location>
        <begin position="1"/>
        <end position="21"/>
    </location>
</feature>
<reference evidence="3 4" key="1">
    <citation type="submission" date="2024-01" db="EMBL/GenBank/DDBJ databases">
        <title>A draft genome for the cacao thread blight pathogen Marasmiellus scandens.</title>
        <authorList>
            <person name="Baruah I.K."/>
            <person name="Leung J."/>
            <person name="Bukari Y."/>
            <person name="Amoako-Attah I."/>
            <person name="Meinhardt L.W."/>
            <person name="Bailey B.A."/>
            <person name="Cohen S.P."/>
        </authorList>
    </citation>
    <scope>NUCLEOTIDE SEQUENCE [LARGE SCALE GENOMIC DNA]</scope>
    <source>
        <strain evidence="3 4">GH-19</strain>
    </source>
</reference>
<gene>
    <name evidence="3" type="ORF">VKT23_015113</name>
</gene>
<evidence type="ECO:0000256" key="2">
    <source>
        <dbReference type="SAM" id="SignalP"/>
    </source>
</evidence>
<dbReference type="InterPro" id="IPR011008">
    <property type="entry name" value="Dimeric_a/b-barrel"/>
</dbReference>
<evidence type="ECO:0000313" key="3">
    <source>
        <dbReference type="EMBL" id="KAK7444796.1"/>
    </source>
</evidence>
<name>A0ABR1J379_9AGAR</name>
<evidence type="ECO:0000256" key="1">
    <source>
        <dbReference type="SAM" id="MobiDB-lite"/>
    </source>
</evidence>
<feature type="chain" id="PRO_5047324742" evidence="2">
    <location>
        <begin position="22"/>
        <end position="121"/>
    </location>
</feature>
<accession>A0ABR1J379</accession>
<feature type="region of interest" description="Disordered" evidence="1">
    <location>
        <begin position="23"/>
        <end position="47"/>
    </location>
</feature>
<keyword evidence="4" id="KW-1185">Reference proteome</keyword>
<dbReference type="Gene3D" id="3.30.70.100">
    <property type="match status" value="1"/>
</dbReference>
<dbReference type="SUPFAM" id="SSF54909">
    <property type="entry name" value="Dimeric alpha+beta barrel"/>
    <property type="match status" value="1"/>
</dbReference>
<dbReference type="EMBL" id="JBANRG010000049">
    <property type="protein sequence ID" value="KAK7444796.1"/>
    <property type="molecule type" value="Genomic_DNA"/>
</dbReference>
<keyword evidence="2" id="KW-0732">Signal</keyword>
<sequence>MLVNRLFPLIPSLFLIPTCKTSSVTRESEHYPQPCPDPPDLSGIPDKTSSGRLMLVAHVKVAEGREAEYEEVINEVKAFRDAGGEPGTLTYRVTRIVDENANPTGEYISIEEYTGKKLPLK</sequence>